<dbReference type="EMBL" id="CM018031">
    <property type="protein sequence ID" value="KAA8549385.1"/>
    <property type="molecule type" value="Genomic_DNA"/>
</dbReference>
<keyword evidence="2" id="KW-1185">Reference proteome</keyword>
<dbReference type="Proteomes" id="UP000325577">
    <property type="component" value="Linkage Group LG0"/>
</dbReference>
<proteinExistence type="predicted"/>
<name>A0A5J5C1W9_9ASTE</name>
<dbReference type="AlphaFoldDB" id="A0A5J5C1W9"/>
<sequence>MSSEVGVDSLSMKTSSVTPASVRKNPVKRVVRHFSPPPGFSSVPSELVDESLYVQNWVRSGKDATTHLFYYFDNAQHMERRCAMKLINYISNGHSAGVPPLLSPAKENVVTTIAAILTNLPKCQRHIITEECSSSIVTIHKAHQP</sequence>
<gene>
    <name evidence="1" type="ORF">F0562_001069</name>
</gene>
<accession>A0A5J5C1W9</accession>
<evidence type="ECO:0000313" key="2">
    <source>
        <dbReference type="Proteomes" id="UP000325577"/>
    </source>
</evidence>
<protein>
    <submittedName>
        <fullName evidence="1">Uncharacterized protein</fullName>
    </submittedName>
</protein>
<reference evidence="1 2" key="1">
    <citation type="submission" date="2019-09" db="EMBL/GenBank/DDBJ databases">
        <title>A chromosome-level genome assembly of the Chinese tupelo Nyssa sinensis.</title>
        <authorList>
            <person name="Yang X."/>
            <person name="Kang M."/>
            <person name="Yang Y."/>
            <person name="Xiong H."/>
            <person name="Wang M."/>
            <person name="Zhang Z."/>
            <person name="Wang Z."/>
            <person name="Wu H."/>
            <person name="Ma T."/>
            <person name="Liu J."/>
            <person name="Xi Z."/>
        </authorList>
    </citation>
    <scope>NUCLEOTIDE SEQUENCE [LARGE SCALE GENOMIC DNA]</scope>
    <source>
        <strain evidence="1">J267</strain>
        <tissue evidence="1">Leaf</tissue>
    </source>
</reference>
<dbReference type="OrthoDB" id="26899at2759"/>
<evidence type="ECO:0000313" key="1">
    <source>
        <dbReference type="EMBL" id="KAA8549385.1"/>
    </source>
</evidence>
<organism evidence="1 2">
    <name type="scientific">Nyssa sinensis</name>
    <dbReference type="NCBI Taxonomy" id="561372"/>
    <lineage>
        <taxon>Eukaryota</taxon>
        <taxon>Viridiplantae</taxon>
        <taxon>Streptophyta</taxon>
        <taxon>Embryophyta</taxon>
        <taxon>Tracheophyta</taxon>
        <taxon>Spermatophyta</taxon>
        <taxon>Magnoliopsida</taxon>
        <taxon>eudicotyledons</taxon>
        <taxon>Gunneridae</taxon>
        <taxon>Pentapetalae</taxon>
        <taxon>asterids</taxon>
        <taxon>Cornales</taxon>
        <taxon>Nyssaceae</taxon>
        <taxon>Nyssa</taxon>
    </lineage>
</organism>